<keyword evidence="6 12" id="KW-0406">Ion transport</keyword>
<evidence type="ECO:0000256" key="12">
    <source>
        <dbReference type="HAMAP-Rule" id="MF_01398"/>
    </source>
</evidence>
<evidence type="ECO:0000256" key="4">
    <source>
        <dbReference type="ARBA" id="ARBA00022781"/>
    </source>
</evidence>
<name>A0A0K1EU91_CHOCO</name>
<evidence type="ECO:0000256" key="10">
    <source>
        <dbReference type="ARBA" id="ARBA00025614"/>
    </source>
</evidence>
<accession>A0A0K1EU91</accession>
<evidence type="ECO:0000256" key="5">
    <source>
        <dbReference type="ARBA" id="ARBA00022989"/>
    </source>
</evidence>
<evidence type="ECO:0000313" key="17">
    <source>
        <dbReference type="Proteomes" id="UP000067626"/>
    </source>
</evidence>
<organism evidence="16 17">
    <name type="scientific">Chondromyces crocatus</name>
    <dbReference type="NCBI Taxonomy" id="52"/>
    <lineage>
        <taxon>Bacteria</taxon>
        <taxon>Pseudomonadati</taxon>
        <taxon>Myxococcota</taxon>
        <taxon>Polyangia</taxon>
        <taxon>Polyangiales</taxon>
        <taxon>Polyangiaceae</taxon>
        <taxon>Chondromyces</taxon>
    </lineage>
</organism>
<keyword evidence="2 12" id="KW-0138">CF(0)</keyword>
<keyword evidence="15" id="KW-0732">Signal</keyword>
<dbReference type="GO" id="GO:0045259">
    <property type="term" value="C:proton-transporting ATP synthase complex"/>
    <property type="evidence" value="ECO:0007669"/>
    <property type="project" value="UniProtKB-KW"/>
</dbReference>
<keyword evidence="12" id="KW-1003">Cell membrane</keyword>
<keyword evidence="3 12" id="KW-0812">Transmembrane</keyword>
<keyword evidence="1 12" id="KW-0813">Transport</keyword>
<reference evidence="16 17" key="1">
    <citation type="submission" date="2015-07" db="EMBL/GenBank/DDBJ databases">
        <title>Genome analysis of myxobacterium Chondromyces crocatus Cm c5 reveals a high potential for natural compound synthesis and the genetic basis for the loss of fruiting body formation.</title>
        <authorList>
            <person name="Zaburannyi N."/>
            <person name="Bunk B."/>
            <person name="Maier J."/>
            <person name="Overmann J."/>
            <person name="Mueller R."/>
        </authorList>
    </citation>
    <scope>NUCLEOTIDE SEQUENCE [LARGE SCALE GENOMIC DNA]</scope>
    <source>
        <strain evidence="16 17">Cm c5</strain>
    </source>
</reference>
<feature type="coiled-coil region" evidence="13">
    <location>
        <begin position="205"/>
        <end position="272"/>
    </location>
</feature>
<comment type="function">
    <text evidence="9 12">F(1)F(0) ATP synthase produces ATP from ADP in the presence of a proton or sodium gradient. F-type ATPases consist of two structural domains, F(1) containing the extramembraneous catalytic core and F(0) containing the membrane proton channel, linked together by a central stalk and a peripheral stalk. During catalysis, ATP synthesis in the catalytic domain of F(1) is coupled via a rotary mechanism of the central stalk subunits to proton translocation.</text>
</comment>
<dbReference type="OrthoDB" id="5517992at2"/>
<dbReference type="PANTHER" id="PTHR34264:SF3">
    <property type="entry name" value="ATP SYNTHASE SUBUNIT B, CHLOROPLASTIC"/>
    <property type="match status" value="1"/>
</dbReference>
<feature type="compositionally biased region" description="Pro residues" evidence="14">
    <location>
        <begin position="57"/>
        <end position="71"/>
    </location>
</feature>
<dbReference type="PANTHER" id="PTHR34264">
    <property type="entry name" value="ATP SYNTHASE SUBUNIT B, CHLOROPLASTIC"/>
    <property type="match status" value="1"/>
</dbReference>
<dbReference type="HAMAP" id="MF_01398">
    <property type="entry name" value="ATP_synth_b_bprime"/>
    <property type="match status" value="1"/>
</dbReference>
<dbReference type="GO" id="GO:0046933">
    <property type="term" value="F:proton-transporting ATP synthase activity, rotational mechanism"/>
    <property type="evidence" value="ECO:0007669"/>
    <property type="project" value="UniProtKB-UniRule"/>
</dbReference>
<dbReference type="EMBL" id="CP012159">
    <property type="protein sequence ID" value="AKT44222.1"/>
    <property type="molecule type" value="Genomic_DNA"/>
</dbReference>
<keyword evidence="4 12" id="KW-0375">Hydrogen ion transport</keyword>
<feature type="region of interest" description="Disordered" evidence="14">
    <location>
        <begin position="327"/>
        <end position="346"/>
    </location>
</feature>
<dbReference type="Proteomes" id="UP000067626">
    <property type="component" value="Chromosome"/>
</dbReference>
<dbReference type="RefSeq" id="WP_050435597.1">
    <property type="nucleotide sequence ID" value="NZ_CP012159.1"/>
</dbReference>
<keyword evidence="5 12" id="KW-1133">Transmembrane helix</keyword>
<keyword evidence="17" id="KW-1185">Reference proteome</keyword>
<evidence type="ECO:0000256" key="9">
    <source>
        <dbReference type="ARBA" id="ARBA00025198"/>
    </source>
</evidence>
<feature type="region of interest" description="Disordered" evidence="14">
    <location>
        <begin position="22"/>
        <end position="125"/>
    </location>
</feature>
<evidence type="ECO:0000256" key="1">
    <source>
        <dbReference type="ARBA" id="ARBA00022448"/>
    </source>
</evidence>
<keyword evidence="7 12" id="KW-0472">Membrane</keyword>
<dbReference type="KEGG" id="ccro:CMC5_084620"/>
<evidence type="ECO:0000313" key="16">
    <source>
        <dbReference type="EMBL" id="AKT44222.1"/>
    </source>
</evidence>
<dbReference type="Pfam" id="PF00430">
    <property type="entry name" value="ATP-synt_B"/>
    <property type="match status" value="1"/>
</dbReference>
<evidence type="ECO:0000256" key="6">
    <source>
        <dbReference type="ARBA" id="ARBA00023065"/>
    </source>
</evidence>
<dbReference type="AlphaFoldDB" id="A0A0K1EU91"/>
<dbReference type="CDD" id="cd06503">
    <property type="entry name" value="ATP-synt_Fo_b"/>
    <property type="match status" value="1"/>
</dbReference>
<evidence type="ECO:0000256" key="13">
    <source>
        <dbReference type="SAM" id="Coils"/>
    </source>
</evidence>
<gene>
    <name evidence="12" type="primary">atpF</name>
    <name evidence="16" type="ORF">CMC5_084620</name>
</gene>
<proteinExistence type="inferred from homology"/>
<comment type="subcellular location">
    <subcellularLocation>
        <location evidence="12">Cell membrane</location>
        <topology evidence="12">Single-pass membrane protein</topology>
    </subcellularLocation>
    <subcellularLocation>
        <location evidence="11">Endomembrane system</location>
        <topology evidence="11">Single-pass membrane protein</topology>
    </subcellularLocation>
</comment>
<feature type="signal peptide" evidence="15">
    <location>
        <begin position="1"/>
        <end position="23"/>
    </location>
</feature>
<dbReference type="InterPro" id="IPR002146">
    <property type="entry name" value="ATP_synth_b/b'su_bac/chlpt"/>
</dbReference>
<feature type="chain" id="PRO_5005460003" description="ATP synthase subunit b" evidence="15">
    <location>
        <begin position="24"/>
        <end position="346"/>
    </location>
</feature>
<evidence type="ECO:0000256" key="3">
    <source>
        <dbReference type="ARBA" id="ARBA00022692"/>
    </source>
</evidence>
<evidence type="ECO:0000256" key="14">
    <source>
        <dbReference type="SAM" id="MobiDB-lite"/>
    </source>
</evidence>
<dbReference type="GO" id="GO:0012505">
    <property type="term" value="C:endomembrane system"/>
    <property type="evidence" value="ECO:0007669"/>
    <property type="project" value="UniProtKB-SubCell"/>
</dbReference>
<dbReference type="GO" id="GO:0005886">
    <property type="term" value="C:plasma membrane"/>
    <property type="evidence" value="ECO:0007669"/>
    <property type="project" value="UniProtKB-SubCell"/>
</dbReference>
<dbReference type="STRING" id="52.CMC5_084620"/>
<comment type="similarity">
    <text evidence="12">Belongs to the ATPase B chain family.</text>
</comment>
<evidence type="ECO:0000256" key="11">
    <source>
        <dbReference type="ARBA" id="ARBA00037847"/>
    </source>
</evidence>
<keyword evidence="13" id="KW-0175">Coiled coil</keyword>
<keyword evidence="8 12" id="KW-0066">ATP synthesis</keyword>
<feature type="compositionally biased region" description="Polar residues" evidence="14">
    <location>
        <begin position="335"/>
        <end position="346"/>
    </location>
</feature>
<evidence type="ECO:0000256" key="15">
    <source>
        <dbReference type="SAM" id="SignalP"/>
    </source>
</evidence>
<sequence length="346" mass="37223">MSPRRFATNLGFAAVLISSLAGAQQPPPPNQGMPAGHPPVLMGRDQAGAQPGMPQGMPAPVPAPGLPPGRPMGPGGQQLPPGRGQQVPGRQLPVRPIPQPGMGGRALPAPAPAPAPKPEHCPGHGPMDAPHHVNWWQGILAVDNEASQKGGINSLLFRYNNKTDPCDPKNQPPPFLASMLNFGILAATLFVFGRKPLKEALVKRRQVIMQDIDTASRLKQEAERRLGDYEDKLEHLDERLETLKADYIAQAEAERKNLLVELEERRARMQRDAAFRIEQELKEARAQLLAEAVRGAVAAAEELIQAQVSSTDQQRLAEDYLSTFAGSLGTADGQAKNSQSKAGATQ</sequence>
<comment type="function">
    <text evidence="10">Component of the F(0) channel, it forms part of the peripheral stalk, linking F(1) to F(0). The b'-subunit is a diverged and duplicated form of b found in plants and photosynthetic bacteria.</text>
</comment>
<evidence type="ECO:0000256" key="7">
    <source>
        <dbReference type="ARBA" id="ARBA00023136"/>
    </source>
</evidence>
<evidence type="ECO:0000256" key="8">
    <source>
        <dbReference type="ARBA" id="ARBA00023310"/>
    </source>
</evidence>
<feature type="compositionally biased region" description="Low complexity" evidence="14">
    <location>
        <begin position="77"/>
        <end position="93"/>
    </location>
</feature>
<evidence type="ECO:0000256" key="2">
    <source>
        <dbReference type="ARBA" id="ARBA00022547"/>
    </source>
</evidence>
<protein>
    <recommendedName>
        <fullName evidence="12">ATP synthase subunit b</fullName>
    </recommendedName>
    <alternativeName>
        <fullName evidence="12">ATP synthase F(0) sector subunit b</fullName>
    </alternativeName>
    <alternativeName>
        <fullName evidence="12">ATPase subunit I</fullName>
    </alternativeName>
    <alternativeName>
        <fullName evidence="12">F-type ATPase subunit b</fullName>
        <shortName evidence="12">F-ATPase subunit b</shortName>
    </alternativeName>
</protein>
<comment type="subunit">
    <text evidence="12">F-type ATPases have 2 components, F(1) - the catalytic core - and F(0) - the membrane proton channel. F(1) has five subunits: alpha(3), beta(3), gamma(1), delta(1), epsilon(1). F(0) has three main subunits: a(1), b(2) and c(10-14). The alpha and beta chains form an alternating ring which encloses part of the gamma chain. F(1) is attached to F(0) by a central stalk formed by the gamma and epsilon chains, while a peripheral stalk is formed by the delta and b chains.</text>
</comment>